<dbReference type="GO" id="GO:0006313">
    <property type="term" value="P:DNA transposition"/>
    <property type="evidence" value="ECO:0007669"/>
    <property type="project" value="InterPro"/>
</dbReference>
<feature type="domain" description="Transposase IS200-like" evidence="1">
    <location>
        <begin position="4"/>
        <end position="137"/>
    </location>
</feature>
<comment type="caution">
    <text evidence="2">The sequence shown here is derived from an EMBL/GenBank/DDBJ whole genome shotgun (WGS) entry which is preliminary data.</text>
</comment>
<dbReference type="EMBL" id="JANDBC010000003">
    <property type="protein sequence ID" value="MCP9292755.1"/>
    <property type="molecule type" value="Genomic_DNA"/>
</dbReference>
<dbReference type="RefSeq" id="WP_255135653.1">
    <property type="nucleotide sequence ID" value="NZ_JANDBC010000003.1"/>
</dbReference>
<sequence>MNFLPGHVYHVYNQGNNRDRIFFEKEDYFLFLKKMRKAFRSDCSLLAWCLMPNHFHWLLIINDDYNIDYHTTERTKKLNPLNKKIASLLSSYTQSINRKYGRSGSLFRKRTKAKSLNEQRFLHDNYLANCFFYIHQNPHKAGLVERIEHWEFSSFPDYCEIRNGNLCNINLALKLLELPKTVEGFYELSYKTIPEDSYKNIF</sequence>
<protein>
    <submittedName>
        <fullName evidence="2">Transposase</fullName>
    </submittedName>
</protein>
<evidence type="ECO:0000313" key="2">
    <source>
        <dbReference type="EMBL" id="MCP9292755.1"/>
    </source>
</evidence>
<organism evidence="2 3">
    <name type="scientific">Gracilimonas sediminicola</name>
    <dbReference type="NCBI Taxonomy" id="2952158"/>
    <lineage>
        <taxon>Bacteria</taxon>
        <taxon>Pseudomonadati</taxon>
        <taxon>Balneolota</taxon>
        <taxon>Balneolia</taxon>
        <taxon>Balneolales</taxon>
        <taxon>Balneolaceae</taxon>
        <taxon>Gracilimonas</taxon>
    </lineage>
</organism>
<gene>
    <name evidence="2" type="ORF">NM125_14290</name>
</gene>
<dbReference type="PANTHER" id="PTHR34322">
    <property type="entry name" value="TRANSPOSASE, Y1_TNP DOMAIN-CONTAINING"/>
    <property type="match status" value="1"/>
</dbReference>
<dbReference type="GO" id="GO:0004803">
    <property type="term" value="F:transposase activity"/>
    <property type="evidence" value="ECO:0007669"/>
    <property type="project" value="InterPro"/>
</dbReference>
<dbReference type="InterPro" id="IPR036515">
    <property type="entry name" value="Transposase_17_sf"/>
</dbReference>
<proteinExistence type="predicted"/>
<dbReference type="SMART" id="SM01321">
    <property type="entry name" value="Y1_Tnp"/>
    <property type="match status" value="1"/>
</dbReference>
<dbReference type="Proteomes" id="UP001139125">
    <property type="component" value="Unassembled WGS sequence"/>
</dbReference>
<evidence type="ECO:0000313" key="3">
    <source>
        <dbReference type="Proteomes" id="UP001139125"/>
    </source>
</evidence>
<dbReference type="PANTHER" id="PTHR34322:SF2">
    <property type="entry name" value="TRANSPOSASE IS200-LIKE DOMAIN-CONTAINING PROTEIN"/>
    <property type="match status" value="1"/>
</dbReference>
<dbReference type="InterPro" id="IPR002686">
    <property type="entry name" value="Transposase_17"/>
</dbReference>
<dbReference type="GO" id="GO:0003677">
    <property type="term" value="F:DNA binding"/>
    <property type="evidence" value="ECO:0007669"/>
    <property type="project" value="InterPro"/>
</dbReference>
<evidence type="ECO:0000259" key="1">
    <source>
        <dbReference type="SMART" id="SM01321"/>
    </source>
</evidence>
<name>A0A9X2L5H2_9BACT</name>
<dbReference type="Gene3D" id="3.30.70.1290">
    <property type="entry name" value="Transposase IS200-like"/>
    <property type="match status" value="1"/>
</dbReference>
<dbReference type="SUPFAM" id="SSF143422">
    <property type="entry name" value="Transposase IS200-like"/>
    <property type="match status" value="1"/>
</dbReference>
<keyword evidence="3" id="KW-1185">Reference proteome</keyword>
<reference evidence="2" key="1">
    <citation type="submission" date="2022-06" db="EMBL/GenBank/DDBJ databases">
        <title>Gracilimonas sp. CAU 1638 isolated from sea sediment.</title>
        <authorList>
            <person name="Kim W."/>
        </authorList>
    </citation>
    <scope>NUCLEOTIDE SEQUENCE</scope>
    <source>
        <strain evidence="2">CAU 1638</strain>
    </source>
</reference>
<dbReference type="AlphaFoldDB" id="A0A9X2L5H2"/>
<accession>A0A9X2L5H2</accession>